<organism evidence="2 3">
    <name type="scientific">Chitinophaga rupis</name>
    <dbReference type="NCBI Taxonomy" id="573321"/>
    <lineage>
        <taxon>Bacteria</taxon>
        <taxon>Pseudomonadati</taxon>
        <taxon>Bacteroidota</taxon>
        <taxon>Chitinophagia</taxon>
        <taxon>Chitinophagales</taxon>
        <taxon>Chitinophagaceae</taxon>
        <taxon>Chitinophaga</taxon>
    </lineage>
</organism>
<feature type="signal peptide" evidence="1">
    <location>
        <begin position="1"/>
        <end position="24"/>
    </location>
</feature>
<evidence type="ECO:0000313" key="3">
    <source>
        <dbReference type="Proteomes" id="UP000198984"/>
    </source>
</evidence>
<dbReference type="RefSeq" id="WP_143080912.1">
    <property type="nucleotide sequence ID" value="NZ_FOBB01000001.1"/>
</dbReference>
<reference evidence="2 3" key="1">
    <citation type="submission" date="2016-10" db="EMBL/GenBank/DDBJ databases">
        <authorList>
            <person name="de Groot N.N."/>
        </authorList>
    </citation>
    <scope>NUCLEOTIDE SEQUENCE [LARGE SCALE GENOMIC DNA]</scope>
    <source>
        <strain evidence="2 3">DSM 21039</strain>
    </source>
</reference>
<proteinExistence type="predicted"/>
<protein>
    <recommendedName>
        <fullName evidence="4">Por secretion system C-terminal sorting domain-containing protein</fullName>
    </recommendedName>
</protein>
<keyword evidence="3" id="KW-1185">Reference proteome</keyword>
<dbReference type="Proteomes" id="UP000198984">
    <property type="component" value="Unassembled WGS sequence"/>
</dbReference>
<gene>
    <name evidence="2" type="ORF">SAMN04488505_1011034</name>
</gene>
<dbReference type="EMBL" id="FOBB01000001">
    <property type="protein sequence ID" value="SEK86625.1"/>
    <property type="molecule type" value="Genomic_DNA"/>
</dbReference>
<keyword evidence="1" id="KW-0732">Signal</keyword>
<dbReference type="OrthoDB" id="955414at2"/>
<accession>A0A1H7KKU5</accession>
<evidence type="ECO:0000313" key="2">
    <source>
        <dbReference type="EMBL" id="SEK86625.1"/>
    </source>
</evidence>
<sequence length="145" mass="15991">MKHMSKTATMAIAAMLLTATGVAAQEHTFALNTARATATHFSSDVPSNFKVNISQPRKDSLVFRVSVENPGADKVILLIKDQNHNVLHREIIPATPVFMGRYNLQGLEDGNYTFEVRNGKNGVIQRSVEIKTQLSVNRLVSVESK</sequence>
<evidence type="ECO:0008006" key="4">
    <source>
        <dbReference type="Google" id="ProtNLM"/>
    </source>
</evidence>
<feature type="chain" id="PRO_5011668660" description="Por secretion system C-terminal sorting domain-containing protein" evidence="1">
    <location>
        <begin position="25"/>
        <end position="145"/>
    </location>
</feature>
<evidence type="ECO:0000256" key="1">
    <source>
        <dbReference type="SAM" id="SignalP"/>
    </source>
</evidence>
<dbReference type="AlphaFoldDB" id="A0A1H7KKU5"/>
<name>A0A1H7KKU5_9BACT</name>